<comment type="function">
    <text evidence="12 13">Required for formation of the rod structure in the basal body of the flagellar apparatus. Together with FliI and FliH, may constitute the export apparatus of flagellin.</text>
</comment>
<accession>A0A1W1H9T4</accession>
<keyword evidence="5 13" id="KW-1003">Cell membrane</keyword>
<dbReference type="AlphaFoldDB" id="A0A1W1H9T4"/>
<dbReference type="Proteomes" id="UP000191931">
    <property type="component" value="Unassembled WGS sequence"/>
</dbReference>
<evidence type="ECO:0000313" key="15">
    <source>
        <dbReference type="EMBL" id="SLM29244.1"/>
    </source>
</evidence>
<sequence>MAEDPSGGEKTEDASGKKLSKARDQGQVAKSMEAISVSVLLAGVVALYFFAPGIYKKSLAILDDSFRFDKVPVFTDTEVIHLLFHYAEMLFLILFPVFAFVFLAAFLSSVAQVGFHISWSVLQFKFSKLNPVSGLMGKFSLSSVMELLKSVFKLVIIFSVSYFVIRGEIVNILLLYDHDVAFILLYIMKIAYKIAIRVLLVMALLAILDYAYQKWKFAEDQKMTKQEVKDEHKQTEGDPKVKSRIRQIQMEAARQRMMAEVPEADVVVTNPTRLAVAVKYDGKVMDAPTVVAKGSGAVAANIRRIADESGVPLVEDKELARNLYSMVDVGQSVPEELFQAVAELLAYVYKLKGKKM</sequence>
<keyword evidence="4 13" id="KW-0813">Transport</keyword>
<evidence type="ECO:0000256" key="9">
    <source>
        <dbReference type="ARBA" id="ARBA00022989"/>
    </source>
</evidence>
<feature type="compositionally biased region" description="Basic and acidic residues" evidence="14">
    <location>
        <begin position="7"/>
        <end position="22"/>
    </location>
</feature>
<dbReference type="NCBIfam" id="TIGR00328">
    <property type="entry name" value="flhB"/>
    <property type="match status" value="1"/>
</dbReference>
<dbReference type="STRING" id="1246637.MTBBW1_1730042"/>
<dbReference type="InterPro" id="IPR006136">
    <property type="entry name" value="FlhB"/>
</dbReference>
<dbReference type="GO" id="GO:0009306">
    <property type="term" value="P:protein secretion"/>
    <property type="evidence" value="ECO:0007669"/>
    <property type="project" value="InterPro"/>
</dbReference>
<dbReference type="GO" id="GO:0005886">
    <property type="term" value="C:plasma membrane"/>
    <property type="evidence" value="ECO:0007669"/>
    <property type="project" value="UniProtKB-SubCell"/>
</dbReference>
<comment type="similarity">
    <text evidence="2 13">Belongs to the type III secretion exporter family.</text>
</comment>
<dbReference type="Gene3D" id="6.10.250.2080">
    <property type="match status" value="1"/>
</dbReference>
<evidence type="ECO:0000313" key="16">
    <source>
        <dbReference type="Proteomes" id="UP000191931"/>
    </source>
</evidence>
<keyword evidence="16" id="KW-1185">Reference proteome</keyword>
<evidence type="ECO:0000256" key="8">
    <source>
        <dbReference type="ARBA" id="ARBA00022927"/>
    </source>
</evidence>
<evidence type="ECO:0000256" key="3">
    <source>
        <dbReference type="ARBA" id="ARBA00021622"/>
    </source>
</evidence>
<dbReference type="GO" id="GO:0044780">
    <property type="term" value="P:bacterial-type flagellum assembly"/>
    <property type="evidence" value="ECO:0007669"/>
    <property type="project" value="InterPro"/>
</dbReference>
<keyword evidence="6 13" id="KW-0812">Transmembrane</keyword>
<organism evidence="15 16">
    <name type="scientific">Desulfamplus magnetovallimortis</name>
    <dbReference type="NCBI Taxonomy" id="1246637"/>
    <lineage>
        <taxon>Bacteria</taxon>
        <taxon>Pseudomonadati</taxon>
        <taxon>Thermodesulfobacteriota</taxon>
        <taxon>Desulfobacteria</taxon>
        <taxon>Desulfobacterales</taxon>
        <taxon>Desulfobacteraceae</taxon>
        <taxon>Desulfamplus</taxon>
    </lineage>
</organism>
<keyword evidence="11 13" id="KW-1006">Bacterial flagellum protein export</keyword>
<protein>
    <recommendedName>
        <fullName evidence="3 13">Flagellar biosynthetic protein FlhB</fullName>
    </recommendedName>
</protein>
<reference evidence="15 16" key="1">
    <citation type="submission" date="2017-03" db="EMBL/GenBank/DDBJ databases">
        <authorList>
            <person name="Afonso C.L."/>
            <person name="Miller P.J."/>
            <person name="Scott M.A."/>
            <person name="Spackman E."/>
            <person name="Goraichik I."/>
            <person name="Dimitrov K.M."/>
            <person name="Suarez D.L."/>
            <person name="Swayne D.E."/>
        </authorList>
    </citation>
    <scope>NUCLEOTIDE SEQUENCE [LARGE SCALE GENOMIC DNA]</scope>
    <source>
        <strain evidence="15">PRJEB14757</strain>
    </source>
</reference>
<keyword evidence="10 13" id="KW-0472">Membrane</keyword>
<dbReference type="SUPFAM" id="SSF160544">
    <property type="entry name" value="EscU C-terminal domain-like"/>
    <property type="match status" value="1"/>
</dbReference>
<dbReference type="RefSeq" id="WP_080806036.1">
    <property type="nucleotide sequence ID" value="NZ_LT828552.1"/>
</dbReference>
<gene>
    <name evidence="13 15" type="primary">flhB</name>
    <name evidence="15" type="ORF">MTBBW1_1730042</name>
</gene>
<dbReference type="Pfam" id="PF01312">
    <property type="entry name" value="Bac_export_2"/>
    <property type="match status" value="1"/>
</dbReference>
<evidence type="ECO:0000256" key="5">
    <source>
        <dbReference type="ARBA" id="ARBA00022475"/>
    </source>
</evidence>
<dbReference type="InterPro" id="IPR029025">
    <property type="entry name" value="T3SS_substrate_exporter_C"/>
</dbReference>
<evidence type="ECO:0000256" key="2">
    <source>
        <dbReference type="ARBA" id="ARBA00010690"/>
    </source>
</evidence>
<proteinExistence type="inferred from homology"/>
<evidence type="ECO:0000256" key="1">
    <source>
        <dbReference type="ARBA" id="ARBA00004651"/>
    </source>
</evidence>
<evidence type="ECO:0000256" key="11">
    <source>
        <dbReference type="ARBA" id="ARBA00023225"/>
    </source>
</evidence>
<evidence type="ECO:0000256" key="10">
    <source>
        <dbReference type="ARBA" id="ARBA00023136"/>
    </source>
</evidence>
<dbReference type="PRINTS" id="PR00950">
    <property type="entry name" value="TYPE3IMSPROT"/>
</dbReference>
<dbReference type="OrthoDB" id="9807950at2"/>
<evidence type="ECO:0000256" key="4">
    <source>
        <dbReference type="ARBA" id="ARBA00022448"/>
    </source>
</evidence>
<evidence type="ECO:0000256" key="14">
    <source>
        <dbReference type="SAM" id="MobiDB-lite"/>
    </source>
</evidence>
<evidence type="ECO:0000256" key="13">
    <source>
        <dbReference type="RuleBase" id="RU364091"/>
    </source>
</evidence>
<feature type="transmembrane region" description="Helical" evidence="13">
    <location>
        <begin position="194"/>
        <end position="212"/>
    </location>
</feature>
<name>A0A1W1H9T4_9BACT</name>
<evidence type="ECO:0000256" key="6">
    <source>
        <dbReference type="ARBA" id="ARBA00022692"/>
    </source>
</evidence>
<feature type="transmembrane region" description="Helical" evidence="13">
    <location>
        <begin position="139"/>
        <end position="165"/>
    </location>
</feature>
<comment type="subcellular location">
    <subcellularLocation>
        <location evidence="1">Cell membrane</location>
        <topology evidence="1">Multi-pass membrane protein</topology>
    </subcellularLocation>
</comment>
<feature type="transmembrane region" description="Helical" evidence="13">
    <location>
        <begin position="34"/>
        <end position="51"/>
    </location>
</feature>
<keyword evidence="7 13" id="KW-1005">Bacterial flagellum biogenesis</keyword>
<keyword evidence="9 13" id="KW-1133">Transmembrane helix</keyword>
<keyword evidence="8 13" id="KW-0653">Protein transport</keyword>
<feature type="transmembrane region" description="Helical" evidence="13">
    <location>
        <begin position="90"/>
        <end position="119"/>
    </location>
</feature>
<feature type="region of interest" description="Disordered" evidence="14">
    <location>
        <begin position="1"/>
        <end position="22"/>
    </location>
</feature>
<dbReference type="PANTHER" id="PTHR30531:SF12">
    <property type="entry name" value="FLAGELLAR BIOSYNTHETIC PROTEIN FLHB"/>
    <property type="match status" value="1"/>
</dbReference>
<evidence type="ECO:0000256" key="7">
    <source>
        <dbReference type="ARBA" id="ARBA00022795"/>
    </source>
</evidence>
<dbReference type="PANTHER" id="PTHR30531">
    <property type="entry name" value="FLAGELLAR BIOSYNTHETIC PROTEIN FLHB"/>
    <property type="match status" value="1"/>
</dbReference>
<dbReference type="Gene3D" id="3.40.1690.10">
    <property type="entry name" value="secretion proteins EscU"/>
    <property type="match status" value="1"/>
</dbReference>
<evidence type="ECO:0000256" key="12">
    <source>
        <dbReference type="ARBA" id="ARBA00025078"/>
    </source>
</evidence>
<dbReference type="InterPro" id="IPR006135">
    <property type="entry name" value="T3SS_substrate_exporter"/>
</dbReference>
<dbReference type="EMBL" id="FWEV01000083">
    <property type="protein sequence ID" value="SLM29244.1"/>
    <property type="molecule type" value="Genomic_DNA"/>
</dbReference>